<keyword evidence="1" id="KW-0812">Transmembrane</keyword>
<dbReference type="eggNOG" id="COG1271">
    <property type="taxonomic scope" value="Bacteria"/>
</dbReference>
<keyword evidence="3" id="KW-1185">Reference proteome</keyword>
<dbReference type="OrthoDB" id="9810382at2"/>
<feature type="transmembrane region" description="Helical" evidence="1">
    <location>
        <begin position="131"/>
        <end position="149"/>
    </location>
</feature>
<dbReference type="KEGG" id="dgg:DGI_4050"/>
<feature type="transmembrane region" description="Helical" evidence="1">
    <location>
        <begin position="101"/>
        <end position="119"/>
    </location>
</feature>
<feature type="transmembrane region" description="Helical" evidence="1">
    <location>
        <begin position="186"/>
        <end position="205"/>
    </location>
</feature>
<sequence length="356" mass="38556">MDASALIPAADTIPAAPWFFRILLDATFAVHLLLMNAMLGLCMVGLVRSLKRSSPRAKALGQQAGMVPGLTALTVNIGVAPLLFVQVLYGQFLYVSNTLMAVWWFGISLVVMAAYALAYRQKYALHKGQDTGTVVWALMCLLLLAVSLAQTQNALLLVRPDLWSGYFDQPDGRLLPWGDPTLWPRWLHFVTAAAAIGGLTLAMIGHRRTKHHDPHGAHLTAEGLQWFAWATVAQFAWGVWWLMALPRPLLLAFMGGDALATGLLLAGMAGALAAVLLAFKGRLMATAAAAVATVGIMTALRGVLRQLYLQPYFDPATLPLRPEPSTVVMFLSCVALSLIVVIWAARHPMVDKKGRA</sequence>
<dbReference type="HOGENOM" id="CLU_065972_0_0_7"/>
<organism evidence="2 3">
    <name type="scientific">Megalodesulfovibrio gigas (strain ATCC 19364 / DSM 1382 / NCIMB 9332 / VKM B-1759)</name>
    <name type="common">Desulfovibrio gigas</name>
    <dbReference type="NCBI Taxonomy" id="1121448"/>
    <lineage>
        <taxon>Bacteria</taxon>
        <taxon>Pseudomonadati</taxon>
        <taxon>Thermodesulfobacteriota</taxon>
        <taxon>Desulfovibrionia</taxon>
        <taxon>Desulfovibrionales</taxon>
        <taxon>Desulfovibrionaceae</taxon>
        <taxon>Megalodesulfovibrio</taxon>
    </lineage>
</organism>
<feature type="transmembrane region" description="Helical" evidence="1">
    <location>
        <begin position="324"/>
        <end position="345"/>
    </location>
</feature>
<dbReference type="Proteomes" id="UP000016587">
    <property type="component" value="Plasmid unnamed"/>
</dbReference>
<keyword evidence="1" id="KW-1133">Transmembrane helix</keyword>
<dbReference type="AlphaFoldDB" id="T2GGI9"/>
<feature type="transmembrane region" description="Helical" evidence="1">
    <location>
        <begin position="226"/>
        <end position="243"/>
    </location>
</feature>
<feature type="transmembrane region" description="Helical" evidence="1">
    <location>
        <begin position="67"/>
        <end position="89"/>
    </location>
</feature>
<protein>
    <submittedName>
        <fullName evidence="2">Uncharacterized protein</fullName>
    </submittedName>
</protein>
<proteinExistence type="predicted"/>
<reference evidence="3" key="2">
    <citation type="submission" date="2013-07" db="EMBL/GenBank/DDBJ databases">
        <authorList>
            <person name="Morais-Silva F.O."/>
            <person name="Rezende A.M."/>
            <person name="Pimentel C."/>
            <person name="Resende D.M."/>
            <person name="Santos C.I."/>
            <person name="Clemente C."/>
            <person name="de Oliveira L.M."/>
            <person name="da Silva S.M."/>
            <person name="Costa D.A."/>
            <person name="Varela-Raposo A."/>
            <person name="Horacio E.C.A."/>
            <person name="Matos M."/>
            <person name="Flores O."/>
            <person name="Ruiz J.C."/>
            <person name="Rodrigues-Pousada C."/>
        </authorList>
    </citation>
    <scope>NUCLEOTIDE SEQUENCE [LARGE SCALE GENOMIC DNA]</scope>
    <source>
        <strain evidence="3">ATCC 19364 / DSM 1382 / NCIMB 9332 / VKM B-1759</strain>
        <plasmid evidence="3">Plasmid</plasmid>
    </source>
</reference>
<keyword evidence="2" id="KW-0614">Plasmid</keyword>
<name>T2GGI9_MEGG1</name>
<gene>
    <name evidence="2" type="ORF">DGI_4050</name>
</gene>
<evidence type="ECO:0000313" key="2">
    <source>
        <dbReference type="EMBL" id="AGW15262.1"/>
    </source>
</evidence>
<dbReference type="EMBL" id="CP006586">
    <property type="protein sequence ID" value="AGW15262.1"/>
    <property type="molecule type" value="Genomic_DNA"/>
</dbReference>
<feature type="transmembrane region" description="Helical" evidence="1">
    <location>
        <begin position="283"/>
        <end position="304"/>
    </location>
</feature>
<keyword evidence="1" id="KW-0472">Membrane</keyword>
<feature type="transmembrane region" description="Helical" evidence="1">
    <location>
        <begin position="249"/>
        <end position="276"/>
    </location>
</feature>
<geneLocation type="plasmid" evidence="3"/>
<accession>T2GGI9</accession>
<feature type="transmembrane region" description="Helical" evidence="1">
    <location>
        <begin position="28"/>
        <end position="47"/>
    </location>
</feature>
<evidence type="ECO:0000313" key="3">
    <source>
        <dbReference type="Proteomes" id="UP000016587"/>
    </source>
</evidence>
<dbReference type="RefSeq" id="WP_021758456.1">
    <property type="nucleotide sequence ID" value="NC_022436.1"/>
</dbReference>
<reference evidence="2 3" key="1">
    <citation type="journal article" date="2013" name="J. Bacteriol.">
        <title>Roles of HynAB and Ech, the only two hydrogenases found in the model sulfate reducer Desulfovibrio gigas.</title>
        <authorList>
            <person name="Morais-Silva F.O."/>
            <person name="Santos C.I."/>
            <person name="Rodrigues R."/>
            <person name="Pereira I.A."/>
            <person name="Rodrigues-Pousada C."/>
        </authorList>
    </citation>
    <scope>NUCLEOTIDE SEQUENCE [LARGE SCALE GENOMIC DNA]</scope>
    <source>
        <strain evidence="3">ATCC 19364 / DSM 1382 / NCIMB 9332 / VKM B-1759</strain>
        <plasmid evidence="3">Plasmid</plasmid>
    </source>
</reference>
<dbReference type="PATRIC" id="fig|1121448.10.peg.3544"/>
<evidence type="ECO:0000256" key="1">
    <source>
        <dbReference type="SAM" id="Phobius"/>
    </source>
</evidence>